<organism evidence="2">
    <name type="scientific">Arundo donax</name>
    <name type="common">Giant reed</name>
    <name type="synonym">Donax arundinaceus</name>
    <dbReference type="NCBI Taxonomy" id="35708"/>
    <lineage>
        <taxon>Eukaryota</taxon>
        <taxon>Viridiplantae</taxon>
        <taxon>Streptophyta</taxon>
        <taxon>Embryophyta</taxon>
        <taxon>Tracheophyta</taxon>
        <taxon>Spermatophyta</taxon>
        <taxon>Magnoliopsida</taxon>
        <taxon>Liliopsida</taxon>
        <taxon>Poales</taxon>
        <taxon>Poaceae</taxon>
        <taxon>PACMAD clade</taxon>
        <taxon>Arundinoideae</taxon>
        <taxon>Arundineae</taxon>
        <taxon>Arundo</taxon>
    </lineage>
</organism>
<sequence>MPGLRSLDSLNVSNAPSTCPTDSGVTAPTPASAGGWFRNLA</sequence>
<reference evidence="2" key="2">
    <citation type="journal article" date="2015" name="Data Brief">
        <title>Shoot transcriptome of the giant reed, Arundo donax.</title>
        <authorList>
            <person name="Barrero R.A."/>
            <person name="Guerrero F.D."/>
            <person name="Moolhuijzen P."/>
            <person name="Goolsby J.A."/>
            <person name="Tidwell J."/>
            <person name="Bellgard S.E."/>
            <person name="Bellgard M.I."/>
        </authorList>
    </citation>
    <scope>NUCLEOTIDE SEQUENCE</scope>
    <source>
        <tissue evidence="2">Shoot tissue taken approximately 20 cm above the soil surface</tissue>
    </source>
</reference>
<reference evidence="2" key="1">
    <citation type="submission" date="2014-09" db="EMBL/GenBank/DDBJ databases">
        <authorList>
            <person name="Magalhaes I.L.F."/>
            <person name="Oliveira U."/>
            <person name="Santos F.R."/>
            <person name="Vidigal T.H.D.A."/>
            <person name="Brescovit A.D."/>
            <person name="Santos A.J."/>
        </authorList>
    </citation>
    <scope>NUCLEOTIDE SEQUENCE</scope>
    <source>
        <tissue evidence="2">Shoot tissue taken approximately 20 cm above the soil surface</tissue>
    </source>
</reference>
<dbReference type="EMBL" id="GBRH01282319">
    <property type="protein sequence ID" value="JAD15576.1"/>
    <property type="molecule type" value="Transcribed_RNA"/>
</dbReference>
<dbReference type="AlphaFoldDB" id="A0A0A8XPH5"/>
<feature type="compositionally biased region" description="Polar residues" evidence="1">
    <location>
        <begin position="8"/>
        <end position="26"/>
    </location>
</feature>
<protein>
    <submittedName>
        <fullName evidence="2">Uncharacterized protein</fullName>
    </submittedName>
</protein>
<evidence type="ECO:0000313" key="2">
    <source>
        <dbReference type="EMBL" id="JAD15576.1"/>
    </source>
</evidence>
<accession>A0A0A8XPH5</accession>
<name>A0A0A8XPH5_ARUDO</name>
<proteinExistence type="predicted"/>
<feature type="region of interest" description="Disordered" evidence="1">
    <location>
        <begin position="1"/>
        <end position="41"/>
    </location>
</feature>
<evidence type="ECO:0000256" key="1">
    <source>
        <dbReference type="SAM" id="MobiDB-lite"/>
    </source>
</evidence>